<evidence type="ECO:0000256" key="6">
    <source>
        <dbReference type="ARBA" id="ARBA00023242"/>
    </source>
</evidence>
<evidence type="ECO:0000256" key="2">
    <source>
        <dbReference type="ARBA" id="ARBA00022821"/>
    </source>
</evidence>
<dbReference type="GO" id="GO:0005634">
    <property type="term" value="C:nucleus"/>
    <property type="evidence" value="ECO:0007669"/>
    <property type="project" value="UniProtKB-SubCell"/>
</dbReference>
<dbReference type="EMBL" id="JBEAFC010000006">
    <property type="protein sequence ID" value="KAL1552776.1"/>
    <property type="molecule type" value="Genomic_DNA"/>
</dbReference>
<dbReference type="FunFam" id="3.30.730.10:FF:000001">
    <property type="entry name" value="Ethylene-responsive transcription factor 2"/>
    <property type="match status" value="1"/>
</dbReference>
<keyword evidence="4" id="KW-0238">DNA-binding</keyword>
<keyword evidence="5" id="KW-0804">Transcription</keyword>
<evidence type="ECO:0000259" key="8">
    <source>
        <dbReference type="PROSITE" id="PS51032"/>
    </source>
</evidence>
<proteinExistence type="predicted"/>
<keyword evidence="2" id="KW-0611">Plant defense</keyword>
<feature type="region of interest" description="Disordered" evidence="7">
    <location>
        <begin position="16"/>
        <end position="62"/>
    </location>
</feature>
<evidence type="ECO:0000256" key="3">
    <source>
        <dbReference type="ARBA" id="ARBA00023015"/>
    </source>
</evidence>
<evidence type="ECO:0000256" key="7">
    <source>
        <dbReference type="SAM" id="MobiDB-lite"/>
    </source>
</evidence>
<feature type="region of interest" description="Disordered" evidence="7">
    <location>
        <begin position="102"/>
        <end position="121"/>
    </location>
</feature>
<dbReference type="CDD" id="cd00018">
    <property type="entry name" value="AP2"/>
    <property type="match status" value="1"/>
</dbReference>
<accession>A0ABD1HCQ1</accession>
<dbReference type="InterPro" id="IPR016177">
    <property type="entry name" value="DNA-bd_dom_sf"/>
</dbReference>
<evidence type="ECO:0000313" key="10">
    <source>
        <dbReference type="Proteomes" id="UP001567538"/>
    </source>
</evidence>
<keyword evidence="3" id="KW-0805">Transcription regulation</keyword>
<evidence type="ECO:0000256" key="5">
    <source>
        <dbReference type="ARBA" id="ARBA00023163"/>
    </source>
</evidence>
<keyword evidence="10" id="KW-1185">Reference proteome</keyword>
<feature type="domain" description="AP2/ERF" evidence="8">
    <location>
        <begin position="121"/>
        <end position="178"/>
    </location>
</feature>
<evidence type="ECO:0000256" key="1">
    <source>
        <dbReference type="ARBA" id="ARBA00004123"/>
    </source>
</evidence>
<name>A0ABD1HCQ1_SALDI</name>
<gene>
    <name evidence="9" type="ORF">AAHA92_13538</name>
</gene>
<sequence>MDQTTLFPLKYTEHKRTTTKIIKPPKANPRNDARKSQMPSAARTVRISVTDPDATDSSDGEEGEFDVIFRRQRVKKYVAEIRMETATSGIKAAETVLQPKPKTMKTPKEAPAAAARGGARKYRGVRQRPWGKWAAEIRDPCRRVRLWLGTYNTAEEAAMVYDNAAIKLRGAAAQTNFTTPPVKEAASDSGYETSDDSRNISSPISVLRLKSSHLSNTTITEPTGLSSEYTEPGRSVPVNDHSRSNPVFTGSDSQEFQGVTSMAPNYSNDYLGMDIPFLDNFFDFQPQEENLFSQEPGFFDDFTMRFNDFPPLDDVKFGDVNDSFQELGSLDVEDYFQDMNDLTAADALLAI</sequence>
<dbReference type="SMART" id="SM00380">
    <property type="entry name" value="AP2"/>
    <property type="match status" value="1"/>
</dbReference>
<evidence type="ECO:0000313" key="9">
    <source>
        <dbReference type="EMBL" id="KAL1552776.1"/>
    </source>
</evidence>
<dbReference type="GO" id="GO:0003677">
    <property type="term" value="F:DNA binding"/>
    <property type="evidence" value="ECO:0007669"/>
    <property type="project" value="UniProtKB-KW"/>
</dbReference>
<dbReference type="PROSITE" id="PS51032">
    <property type="entry name" value="AP2_ERF"/>
    <property type="match status" value="1"/>
</dbReference>
<keyword evidence="6" id="KW-0539">Nucleus</keyword>
<protein>
    <submittedName>
        <fullName evidence="9">Ethylene-responsive transcription factor CRF1-like</fullName>
    </submittedName>
</protein>
<dbReference type="PANTHER" id="PTHR31194">
    <property type="entry name" value="SHN SHINE , DNA BINDING / TRANSCRIPTION FACTOR"/>
    <property type="match status" value="1"/>
</dbReference>
<dbReference type="Pfam" id="PF00847">
    <property type="entry name" value="AP2"/>
    <property type="match status" value="1"/>
</dbReference>
<dbReference type="AlphaFoldDB" id="A0ABD1HCQ1"/>
<dbReference type="SUPFAM" id="SSF54171">
    <property type="entry name" value="DNA-binding domain"/>
    <property type="match status" value="1"/>
</dbReference>
<dbReference type="InterPro" id="IPR036955">
    <property type="entry name" value="AP2/ERF_dom_sf"/>
</dbReference>
<feature type="compositionally biased region" description="Acidic residues" evidence="7">
    <location>
        <begin position="53"/>
        <end position="62"/>
    </location>
</feature>
<feature type="compositionally biased region" description="Polar residues" evidence="7">
    <location>
        <begin position="244"/>
        <end position="254"/>
    </location>
</feature>
<dbReference type="Proteomes" id="UP001567538">
    <property type="component" value="Unassembled WGS sequence"/>
</dbReference>
<evidence type="ECO:0000256" key="4">
    <source>
        <dbReference type="ARBA" id="ARBA00023125"/>
    </source>
</evidence>
<dbReference type="InterPro" id="IPR001471">
    <property type="entry name" value="AP2/ERF_dom"/>
</dbReference>
<comment type="caution">
    <text evidence="9">The sequence shown here is derived from an EMBL/GenBank/DDBJ whole genome shotgun (WGS) entry which is preliminary data.</text>
</comment>
<comment type="subcellular location">
    <subcellularLocation>
        <location evidence="1">Nucleus</location>
    </subcellularLocation>
</comment>
<feature type="region of interest" description="Disordered" evidence="7">
    <location>
        <begin position="217"/>
        <end position="254"/>
    </location>
</feature>
<dbReference type="GO" id="GO:0006952">
    <property type="term" value="P:defense response"/>
    <property type="evidence" value="ECO:0007669"/>
    <property type="project" value="UniProtKB-KW"/>
</dbReference>
<dbReference type="PRINTS" id="PR00367">
    <property type="entry name" value="ETHRSPELEMNT"/>
</dbReference>
<dbReference type="InterPro" id="IPR050913">
    <property type="entry name" value="AP2/ERF_ERF"/>
</dbReference>
<reference evidence="9 10" key="1">
    <citation type="submission" date="2024-06" db="EMBL/GenBank/DDBJ databases">
        <title>A chromosome level genome sequence of Diviner's sage (Salvia divinorum).</title>
        <authorList>
            <person name="Ford S.A."/>
            <person name="Ro D.-K."/>
            <person name="Ness R.W."/>
            <person name="Phillips M.A."/>
        </authorList>
    </citation>
    <scope>NUCLEOTIDE SEQUENCE [LARGE SCALE GENOMIC DNA]</scope>
    <source>
        <strain evidence="9">SAF-2024a</strain>
        <tissue evidence="9">Leaf</tissue>
    </source>
</reference>
<organism evidence="9 10">
    <name type="scientific">Salvia divinorum</name>
    <name type="common">Maria pastora</name>
    <name type="synonym">Diviner's sage</name>
    <dbReference type="NCBI Taxonomy" id="28513"/>
    <lineage>
        <taxon>Eukaryota</taxon>
        <taxon>Viridiplantae</taxon>
        <taxon>Streptophyta</taxon>
        <taxon>Embryophyta</taxon>
        <taxon>Tracheophyta</taxon>
        <taxon>Spermatophyta</taxon>
        <taxon>Magnoliopsida</taxon>
        <taxon>eudicotyledons</taxon>
        <taxon>Gunneridae</taxon>
        <taxon>Pentapetalae</taxon>
        <taxon>asterids</taxon>
        <taxon>lamiids</taxon>
        <taxon>Lamiales</taxon>
        <taxon>Lamiaceae</taxon>
        <taxon>Nepetoideae</taxon>
        <taxon>Mentheae</taxon>
        <taxon>Salviinae</taxon>
        <taxon>Salvia</taxon>
        <taxon>Salvia subgen. Calosphace</taxon>
    </lineage>
</organism>
<feature type="compositionally biased region" description="Polar residues" evidence="7">
    <location>
        <begin position="217"/>
        <end position="229"/>
    </location>
</feature>
<dbReference type="Gene3D" id="3.30.730.10">
    <property type="entry name" value="AP2/ERF domain"/>
    <property type="match status" value="1"/>
</dbReference>
<dbReference type="PANTHER" id="PTHR31194:SF140">
    <property type="entry name" value="ETHYLENE-RESPONSIVE TRANSCRIPTION FACTOR CRF2"/>
    <property type="match status" value="1"/>
</dbReference>
<feature type="region of interest" description="Disordered" evidence="7">
    <location>
        <begin position="179"/>
        <end position="199"/>
    </location>
</feature>